<dbReference type="Pfam" id="PF13669">
    <property type="entry name" value="Glyoxalase_4"/>
    <property type="match status" value="1"/>
</dbReference>
<dbReference type="PANTHER" id="PTHR43048">
    <property type="entry name" value="METHYLMALONYL-COA EPIMERASE"/>
    <property type="match status" value="1"/>
</dbReference>
<accession>A0ABM5RJG4</accession>
<evidence type="ECO:0000256" key="1">
    <source>
        <dbReference type="ARBA" id="ARBA00022723"/>
    </source>
</evidence>
<proteinExistence type="predicted"/>
<dbReference type="SUPFAM" id="SSF54593">
    <property type="entry name" value="Glyoxalase/Bleomycin resistance protein/Dihydroxybiphenyl dioxygenase"/>
    <property type="match status" value="1"/>
</dbReference>
<reference evidence="3 4" key="1">
    <citation type="submission" date="2014-09" db="EMBL/GenBank/DDBJ databases">
        <authorList>
            <person name="Chan K.-G."/>
        </authorList>
    </citation>
    <scope>NUCLEOTIDE SEQUENCE [LARGE SCALE GENOMIC DNA]</scope>
    <source>
        <strain evidence="3 4">ND04</strain>
    </source>
</reference>
<protein>
    <submittedName>
        <fullName evidence="3">Glyoxalase</fullName>
    </submittedName>
</protein>
<evidence type="ECO:0000313" key="4">
    <source>
        <dbReference type="Proteomes" id="UP000029495"/>
    </source>
</evidence>
<name>A0ABM5RJG4_9GAMM</name>
<gene>
    <name evidence="3" type="ORF">LH22_12125</name>
</gene>
<dbReference type="EMBL" id="CP009454">
    <property type="protein sequence ID" value="AIR86168.1"/>
    <property type="molecule type" value="Genomic_DNA"/>
</dbReference>
<feature type="domain" description="VOC" evidence="2">
    <location>
        <begin position="12"/>
        <end position="160"/>
    </location>
</feature>
<sequence>MENIPTRAPSRGINHVGLTVPDLQKATEFLQKALDARFVYDGLTDHDHPRQGADTEKQLGLSSGSMIIKQRLLRIGNGPNLELFEIKSEEQEQPVRLQDIGWNHISLYVDDINYAVERVRAAGGRLLSEIHGNSRHEDTENNASVYFQAPWGSLIELQSIPNGYYYPDDSEAETWIPAP</sequence>
<dbReference type="InterPro" id="IPR037523">
    <property type="entry name" value="VOC_core"/>
</dbReference>
<dbReference type="InterPro" id="IPR051785">
    <property type="entry name" value="MMCE/EMCE_epimerase"/>
</dbReference>
<dbReference type="PROSITE" id="PS51819">
    <property type="entry name" value="VOC"/>
    <property type="match status" value="1"/>
</dbReference>
<dbReference type="Proteomes" id="UP000029495">
    <property type="component" value="Chromosome"/>
</dbReference>
<dbReference type="Gene3D" id="3.10.180.10">
    <property type="entry name" value="2,3-Dihydroxybiphenyl 1,2-Dioxygenase, domain 1"/>
    <property type="match status" value="1"/>
</dbReference>
<evidence type="ECO:0000259" key="2">
    <source>
        <dbReference type="PROSITE" id="PS51819"/>
    </source>
</evidence>
<keyword evidence="1" id="KW-0479">Metal-binding</keyword>
<dbReference type="InterPro" id="IPR029068">
    <property type="entry name" value="Glyas_Bleomycin-R_OHBP_Dase"/>
</dbReference>
<evidence type="ECO:0000313" key="3">
    <source>
        <dbReference type="EMBL" id="AIR86168.1"/>
    </source>
</evidence>
<organism evidence="3 4">
    <name type="scientific">Pantoea rwandensis</name>
    <dbReference type="NCBI Taxonomy" id="1076550"/>
    <lineage>
        <taxon>Bacteria</taxon>
        <taxon>Pseudomonadati</taxon>
        <taxon>Pseudomonadota</taxon>
        <taxon>Gammaproteobacteria</taxon>
        <taxon>Enterobacterales</taxon>
        <taxon>Erwiniaceae</taxon>
        <taxon>Pantoea</taxon>
    </lineage>
</organism>
<dbReference type="RefSeq" id="WP_038646761.1">
    <property type="nucleotide sequence ID" value="NZ_CP009454.1"/>
</dbReference>
<keyword evidence="4" id="KW-1185">Reference proteome</keyword>
<dbReference type="PANTHER" id="PTHR43048:SF6">
    <property type="entry name" value="BLR8189 PROTEIN"/>
    <property type="match status" value="1"/>
</dbReference>